<dbReference type="STRING" id="698758.AXY_21100"/>
<comment type="similarity">
    <text evidence="9">Belongs to the anthranilate phosphoribosyltransferase family.</text>
</comment>
<dbReference type="Pfam" id="PF00591">
    <property type="entry name" value="Glycos_transf_3"/>
    <property type="match status" value="1"/>
</dbReference>
<feature type="binding site" evidence="9">
    <location>
        <position position="87"/>
    </location>
    <ligand>
        <name>5-phospho-alpha-D-ribose 1-diphosphate</name>
        <dbReference type="ChEBI" id="CHEBI:58017"/>
    </ligand>
</feature>
<evidence type="ECO:0000313" key="12">
    <source>
        <dbReference type="EMBL" id="BAM48242.1"/>
    </source>
</evidence>
<evidence type="ECO:0000256" key="1">
    <source>
        <dbReference type="ARBA" id="ARBA00004907"/>
    </source>
</evidence>
<keyword evidence="2 9" id="KW-0028">Amino-acid biosynthesis</keyword>
<feature type="binding site" evidence="9">
    <location>
        <position position="110"/>
    </location>
    <ligand>
        <name>anthranilate</name>
        <dbReference type="ChEBI" id="CHEBI:16567"/>
        <label>1</label>
    </ligand>
</feature>
<feature type="binding site" evidence="9">
    <location>
        <position position="79"/>
    </location>
    <ligand>
        <name>anthranilate</name>
        <dbReference type="ChEBI" id="CHEBI:16567"/>
        <label>1</label>
    </ligand>
</feature>
<dbReference type="UniPathway" id="UPA00035">
    <property type="reaction ID" value="UER00041"/>
</dbReference>
<dbReference type="PANTHER" id="PTHR43285">
    <property type="entry name" value="ANTHRANILATE PHOSPHORIBOSYLTRANSFERASE"/>
    <property type="match status" value="1"/>
</dbReference>
<feature type="domain" description="Glycosyl transferase family 3 N-terminal" evidence="11">
    <location>
        <begin position="2"/>
        <end position="64"/>
    </location>
</feature>
<dbReference type="GO" id="GO:0000287">
    <property type="term" value="F:magnesium ion binding"/>
    <property type="evidence" value="ECO:0007669"/>
    <property type="project" value="UniProtKB-UniRule"/>
</dbReference>
<dbReference type="InterPro" id="IPR017459">
    <property type="entry name" value="Glycosyl_Trfase_fam3_N_dom"/>
</dbReference>
<keyword evidence="3 9" id="KW-0328">Glycosyltransferase</keyword>
<proteinExistence type="inferred from homology"/>
<name>K0J4K3_AMPXN</name>
<dbReference type="KEGG" id="axl:AXY_21100"/>
<feature type="binding site" evidence="9">
    <location>
        <begin position="89"/>
        <end position="92"/>
    </location>
    <ligand>
        <name>5-phospho-alpha-D-ribose 1-diphosphate</name>
        <dbReference type="ChEBI" id="CHEBI:58017"/>
    </ligand>
</feature>
<dbReference type="InterPro" id="IPR036320">
    <property type="entry name" value="Glycosyl_Trfase_fam3_N_dom_sf"/>
</dbReference>
<evidence type="ECO:0000313" key="13">
    <source>
        <dbReference type="Proteomes" id="UP000006294"/>
    </source>
</evidence>
<feature type="binding site" evidence="9">
    <location>
        <position position="79"/>
    </location>
    <ligand>
        <name>5-phospho-alpha-D-ribose 1-diphosphate</name>
        <dbReference type="ChEBI" id="CHEBI:58017"/>
    </ligand>
</feature>
<dbReference type="Gene3D" id="3.40.1030.10">
    <property type="entry name" value="Nucleoside phosphorylase/phosphoribosyltransferase catalytic domain"/>
    <property type="match status" value="1"/>
</dbReference>
<protein>
    <recommendedName>
        <fullName evidence="9">Anthranilate phosphoribosyltransferase</fullName>
        <ecNumber evidence="9">2.4.2.18</ecNumber>
    </recommendedName>
</protein>
<dbReference type="HOGENOM" id="CLU_034315_2_1_9"/>
<feature type="binding site" evidence="9">
    <location>
        <position position="91"/>
    </location>
    <ligand>
        <name>Mg(2+)</name>
        <dbReference type="ChEBI" id="CHEBI:18420"/>
        <label>1</label>
    </ligand>
</feature>
<evidence type="ECO:0000256" key="6">
    <source>
        <dbReference type="ARBA" id="ARBA00023141"/>
    </source>
</evidence>
<dbReference type="eggNOG" id="COG0547">
    <property type="taxonomic scope" value="Bacteria"/>
</dbReference>
<dbReference type="NCBIfam" id="TIGR01245">
    <property type="entry name" value="trpD"/>
    <property type="match status" value="1"/>
</dbReference>
<comment type="function">
    <text evidence="9">Catalyzes the transfer of the phosphoribosyl group of 5-phosphorylribose-1-pyrophosphate (PRPP) to anthranilate to yield N-(5'-phosphoribosyl)-anthranilate (PRA).</text>
</comment>
<reference evidence="12 13" key="1">
    <citation type="submission" date="2011-01" db="EMBL/GenBank/DDBJ databases">
        <title>Whole genome sequence of Amphibacillus xylinus NBRC 15112.</title>
        <authorList>
            <person name="Nakazawa H."/>
            <person name="Katano Y."/>
            <person name="Nakamura S."/>
            <person name="Sasagawa M."/>
            <person name="Fukada J."/>
            <person name="Arai T."/>
            <person name="Sasakura N."/>
            <person name="Mochizuki D."/>
            <person name="Hosoyama A."/>
            <person name="Harada K."/>
            <person name="Horikawa H."/>
            <person name="Kato Y."/>
            <person name="Harada T."/>
            <person name="Sasaki K."/>
            <person name="Sekiguchi M."/>
            <person name="Hodoyama M."/>
            <person name="Nishiko R."/>
            <person name="Narita H."/>
            <person name="Hanamaki A."/>
            <person name="Hata C."/>
            <person name="Konno Y."/>
            <person name="Niimura Y."/>
            <person name="Yamazaki S."/>
            <person name="Fujita N."/>
        </authorList>
    </citation>
    <scope>NUCLEOTIDE SEQUENCE [LARGE SCALE GENOMIC DNA]</scope>
    <source>
        <strain evidence="13">ATCC 51415 / DSM 6626 / JCM 7361 / LMG 17667 / NBRC 15112 / Ep01</strain>
    </source>
</reference>
<dbReference type="Proteomes" id="UP000006294">
    <property type="component" value="Chromosome"/>
</dbReference>
<evidence type="ECO:0000256" key="9">
    <source>
        <dbReference type="HAMAP-Rule" id="MF_00211"/>
    </source>
</evidence>
<dbReference type="OrthoDB" id="9806430at2"/>
<comment type="pathway">
    <text evidence="1 9">Amino-acid biosynthesis; L-tryptophan biosynthesis; L-tryptophan from chorismate: step 2/5.</text>
</comment>
<feature type="binding site" evidence="9">
    <location>
        <position position="225"/>
    </location>
    <ligand>
        <name>Mg(2+)</name>
        <dbReference type="ChEBI" id="CHEBI:18420"/>
        <label>1</label>
    </ligand>
</feature>
<feature type="binding site" evidence="9">
    <location>
        <begin position="107"/>
        <end position="115"/>
    </location>
    <ligand>
        <name>5-phospho-alpha-D-ribose 1-diphosphate</name>
        <dbReference type="ChEBI" id="CHEBI:58017"/>
    </ligand>
</feature>
<dbReference type="RefSeq" id="WP_015010827.1">
    <property type="nucleotide sequence ID" value="NC_018704.1"/>
</dbReference>
<dbReference type="InterPro" id="IPR035902">
    <property type="entry name" value="Nuc_phospho_transferase"/>
</dbReference>
<dbReference type="PATRIC" id="fig|698758.3.peg.2117"/>
<feature type="binding site" evidence="9">
    <location>
        <position position="119"/>
    </location>
    <ligand>
        <name>5-phospho-alpha-D-ribose 1-diphosphate</name>
        <dbReference type="ChEBI" id="CHEBI:58017"/>
    </ligand>
</feature>
<dbReference type="AlphaFoldDB" id="K0J4K3"/>
<organism evidence="12 13">
    <name type="scientific">Amphibacillus xylanus (strain ATCC 51415 / DSM 6626 / JCM 7361 / LMG 17667 / NBRC 15112 / Ep01)</name>
    <dbReference type="NCBI Taxonomy" id="698758"/>
    <lineage>
        <taxon>Bacteria</taxon>
        <taxon>Bacillati</taxon>
        <taxon>Bacillota</taxon>
        <taxon>Bacilli</taxon>
        <taxon>Bacillales</taxon>
        <taxon>Bacillaceae</taxon>
        <taxon>Amphibacillus</taxon>
    </lineage>
</organism>
<evidence type="ECO:0000259" key="11">
    <source>
        <dbReference type="Pfam" id="PF02885"/>
    </source>
</evidence>
<accession>K0J4K3</accession>
<sequence>MKQYIETVLSGNNLTIEEMKKAAAQIFNPNTSAAAVGGFLTALRAKGEAVSEITGLAQVIRENAVTIQPQMEDLIDNCGTGGDYSQSFNISTTSAFVLAGAGLTVAKHGNRSITSKSGSADVLEQLGIELSATPEHITNALLNNKIAFLFAPHVHPMMKQVMTIRRGLAIPTIFNLIGPLTNPVNLKTQLLGIYRRDLLNTMAEVLHQLGRKRAVVINGAGYLDEASLAGENHCVLLDDGRLKPFTVHPEEVGLPVIENHRIKGGDAKRNAEILLSVLKGEQSVYRDVVLLNAGLGIFASGKVANVKDGVELAKESIDSGAALNSLNGLNKNSY</sequence>
<keyword evidence="4 9" id="KW-0808">Transferase</keyword>
<dbReference type="HAMAP" id="MF_00211">
    <property type="entry name" value="TrpD"/>
    <property type="match status" value="1"/>
</dbReference>
<comment type="caution">
    <text evidence="9">Lacks conserved residue(s) required for the propagation of feature annotation.</text>
</comment>
<dbReference type="GO" id="GO:0005829">
    <property type="term" value="C:cytosol"/>
    <property type="evidence" value="ECO:0007669"/>
    <property type="project" value="TreeGrafter"/>
</dbReference>
<dbReference type="EC" id="2.4.2.18" evidence="9"/>
<dbReference type="GO" id="GO:0004048">
    <property type="term" value="F:anthranilate phosphoribosyltransferase activity"/>
    <property type="evidence" value="ECO:0007669"/>
    <property type="project" value="UniProtKB-UniRule"/>
</dbReference>
<keyword evidence="9" id="KW-0479">Metal-binding</keyword>
<evidence type="ECO:0000256" key="4">
    <source>
        <dbReference type="ARBA" id="ARBA00022679"/>
    </source>
</evidence>
<dbReference type="Pfam" id="PF02885">
    <property type="entry name" value="Glycos_trans_3N"/>
    <property type="match status" value="1"/>
</dbReference>
<dbReference type="InterPro" id="IPR005940">
    <property type="entry name" value="Anthranilate_Pribosyl_Tfrase"/>
</dbReference>
<feature type="domain" description="Glycosyl transferase family 3" evidence="10">
    <location>
        <begin position="73"/>
        <end position="323"/>
    </location>
</feature>
<dbReference type="InterPro" id="IPR000312">
    <property type="entry name" value="Glycosyl_Trfase_fam3"/>
</dbReference>
<dbReference type="EMBL" id="AP012050">
    <property type="protein sequence ID" value="BAM48242.1"/>
    <property type="molecule type" value="Genomic_DNA"/>
</dbReference>
<comment type="cofactor">
    <cofactor evidence="9">
        <name>Mg(2+)</name>
        <dbReference type="ChEBI" id="CHEBI:18420"/>
    </cofactor>
    <text evidence="9">Binds 2 magnesium ions per monomer.</text>
</comment>
<dbReference type="Gene3D" id="1.20.970.10">
    <property type="entry name" value="Transferase, Pyrimidine Nucleoside Phosphorylase, Chain C"/>
    <property type="match status" value="1"/>
</dbReference>
<feature type="binding site" evidence="9">
    <location>
        <position position="224"/>
    </location>
    <ligand>
        <name>Mg(2+)</name>
        <dbReference type="ChEBI" id="CHEBI:18420"/>
        <label>2</label>
    </ligand>
</feature>
<feature type="binding site" evidence="9">
    <location>
        <position position="165"/>
    </location>
    <ligand>
        <name>anthranilate</name>
        <dbReference type="ChEBI" id="CHEBI:16567"/>
        <label>2</label>
    </ligand>
</feature>
<dbReference type="FunFam" id="3.40.1030.10:FF:000002">
    <property type="entry name" value="Anthranilate phosphoribosyltransferase"/>
    <property type="match status" value="1"/>
</dbReference>
<dbReference type="SUPFAM" id="SSF47648">
    <property type="entry name" value="Nucleoside phosphorylase/phosphoribosyltransferase N-terminal domain"/>
    <property type="match status" value="1"/>
</dbReference>
<dbReference type="GO" id="GO:0000162">
    <property type="term" value="P:L-tryptophan biosynthetic process"/>
    <property type="evidence" value="ECO:0007669"/>
    <property type="project" value="UniProtKB-UniRule"/>
</dbReference>
<comment type="catalytic activity">
    <reaction evidence="7 9">
        <text>N-(5-phospho-beta-D-ribosyl)anthranilate + diphosphate = 5-phospho-alpha-D-ribose 1-diphosphate + anthranilate</text>
        <dbReference type="Rhea" id="RHEA:11768"/>
        <dbReference type="ChEBI" id="CHEBI:16567"/>
        <dbReference type="ChEBI" id="CHEBI:18277"/>
        <dbReference type="ChEBI" id="CHEBI:33019"/>
        <dbReference type="ChEBI" id="CHEBI:58017"/>
        <dbReference type="EC" id="2.4.2.18"/>
    </reaction>
</comment>
<evidence type="ECO:0000256" key="7">
    <source>
        <dbReference type="ARBA" id="ARBA00052328"/>
    </source>
</evidence>
<dbReference type="PANTHER" id="PTHR43285:SF2">
    <property type="entry name" value="ANTHRANILATE PHOSPHORIBOSYLTRANSFERASE"/>
    <property type="match status" value="1"/>
</dbReference>
<gene>
    <name evidence="9 12" type="primary">trpD</name>
    <name evidence="12" type="ordered locus">AXY_21100</name>
</gene>
<feature type="binding site" evidence="9">
    <location>
        <position position="225"/>
    </location>
    <ligand>
        <name>Mg(2+)</name>
        <dbReference type="ChEBI" id="CHEBI:18420"/>
        <label>2</label>
    </ligand>
</feature>
<dbReference type="SUPFAM" id="SSF52418">
    <property type="entry name" value="Nucleoside phosphorylase/phosphoribosyltransferase catalytic domain"/>
    <property type="match status" value="1"/>
</dbReference>
<evidence type="ECO:0000256" key="5">
    <source>
        <dbReference type="ARBA" id="ARBA00022822"/>
    </source>
</evidence>
<comment type="similarity">
    <text evidence="8">In the C-terminal section; belongs to the anthranilate phosphoribosyltransferase family.</text>
</comment>
<keyword evidence="5 9" id="KW-0822">Tryptophan biosynthesis</keyword>
<comment type="subunit">
    <text evidence="9">Homodimer.</text>
</comment>
<feature type="binding site" evidence="9">
    <location>
        <begin position="82"/>
        <end position="83"/>
    </location>
    <ligand>
        <name>5-phospho-alpha-D-ribose 1-diphosphate</name>
        <dbReference type="ChEBI" id="CHEBI:58017"/>
    </ligand>
</feature>
<evidence type="ECO:0000259" key="10">
    <source>
        <dbReference type="Pfam" id="PF00591"/>
    </source>
</evidence>
<keyword evidence="6 9" id="KW-0057">Aromatic amino acid biosynthesis</keyword>
<evidence type="ECO:0000256" key="8">
    <source>
        <dbReference type="ARBA" id="ARBA00061188"/>
    </source>
</evidence>
<evidence type="ECO:0000256" key="3">
    <source>
        <dbReference type="ARBA" id="ARBA00022676"/>
    </source>
</evidence>
<evidence type="ECO:0000256" key="2">
    <source>
        <dbReference type="ARBA" id="ARBA00022605"/>
    </source>
</evidence>
<keyword evidence="13" id="KW-1185">Reference proteome</keyword>
<keyword evidence="9" id="KW-0460">Magnesium</keyword>